<dbReference type="Gene3D" id="1.20.1440.90">
    <property type="entry name" value="Phosphoenolpyruvate/pyruvate domain"/>
    <property type="match status" value="1"/>
</dbReference>
<comment type="subunit">
    <text evidence="10">Homotetramer.</text>
</comment>
<evidence type="ECO:0000256" key="7">
    <source>
        <dbReference type="ARBA" id="ARBA00023239"/>
    </source>
</evidence>
<organism evidence="13 14">
    <name type="scientific">Corynebacterium phocae</name>
    <dbReference type="NCBI Taxonomy" id="161895"/>
    <lineage>
        <taxon>Bacteria</taxon>
        <taxon>Bacillati</taxon>
        <taxon>Actinomycetota</taxon>
        <taxon>Actinomycetes</taxon>
        <taxon>Mycobacteriales</taxon>
        <taxon>Corynebacteriaceae</taxon>
        <taxon>Corynebacterium</taxon>
    </lineage>
</organism>
<evidence type="ECO:0000256" key="11">
    <source>
        <dbReference type="PROSITE-ProRule" id="PRU10111"/>
    </source>
</evidence>
<feature type="active site" evidence="10 12">
    <location>
        <position position="558"/>
    </location>
</feature>
<dbReference type="InterPro" id="IPR033129">
    <property type="entry name" value="PEPCASE_His_AS"/>
</dbReference>
<feature type="active site" evidence="10 11">
    <location>
        <position position="136"/>
    </location>
</feature>
<evidence type="ECO:0000256" key="6">
    <source>
        <dbReference type="ARBA" id="ARBA00022842"/>
    </source>
</evidence>
<dbReference type="OrthoDB" id="9768133at2"/>
<dbReference type="GO" id="GO:0006099">
    <property type="term" value="P:tricarboxylic acid cycle"/>
    <property type="evidence" value="ECO:0007669"/>
    <property type="project" value="InterPro"/>
</dbReference>
<evidence type="ECO:0000256" key="2">
    <source>
        <dbReference type="ARBA" id="ARBA00003670"/>
    </source>
</evidence>
<dbReference type="InterPro" id="IPR021135">
    <property type="entry name" value="PEP_COase"/>
</dbReference>
<evidence type="ECO:0000256" key="1">
    <source>
        <dbReference type="ARBA" id="ARBA00001946"/>
    </source>
</evidence>
<dbReference type="PROSITE" id="PS00781">
    <property type="entry name" value="PEPCASE_1"/>
    <property type="match status" value="1"/>
</dbReference>
<evidence type="ECO:0000313" key="13">
    <source>
        <dbReference type="EMBL" id="APT93155.1"/>
    </source>
</evidence>
<dbReference type="InterPro" id="IPR015813">
    <property type="entry name" value="Pyrv/PenolPyrv_kinase-like_dom"/>
</dbReference>
<dbReference type="GO" id="GO:0000287">
    <property type="term" value="F:magnesium ion binding"/>
    <property type="evidence" value="ECO:0007669"/>
    <property type="project" value="UniProtKB-UniRule"/>
</dbReference>
<dbReference type="GO" id="GO:0008964">
    <property type="term" value="F:phosphoenolpyruvate carboxylase activity"/>
    <property type="evidence" value="ECO:0007669"/>
    <property type="project" value="UniProtKB-UniRule"/>
</dbReference>
<evidence type="ECO:0000313" key="14">
    <source>
        <dbReference type="Proteomes" id="UP000185491"/>
    </source>
</evidence>
<dbReference type="Proteomes" id="UP000185491">
    <property type="component" value="Chromosome"/>
</dbReference>
<dbReference type="KEGG" id="cpho:CPHO_09935"/>
<evidence type="ECO:0000256" key="8">
    <source>
        <dbReference type="ARBA" id="ARBA00023300"/>
    </source>
</evidence>
<keyword evidence="7 10" id="KW-0456">Lyase</keyword>
<name>A0A1L7D4V8_9CORY</name>
<dbReference type="STRING" id="161895.CPHO_09935"/>
<keyword evidence="6 10" id="KW-0460">Magnesium</keyword>
<evidence type="ECO:0000256" key="12">
    <source>
        <dbReference type="PROSITE-ProRule" id="PRU10112"/>
    </source>
</evidence>
<dbReference type="PRINTS" id="PR00150">
    <property type="entry name" value="PEPCARBXLASE"/>
</dbReference>
<dbReference type="HAMAP" id="MF_00595">
    <property type="entry name" value="PEPcase_type1"/>
    <property type="match status" value="1"/>
</dbReference>
<comment type="function">
    <text evidence="2 10">Forms oxaloacetate, a four-carbon dicarboxylic acid source for the tricarboxylic acid cycle.</text>
</comment>
<accession>A0A1L7D4V8</accession>
<protein>
    <recommendedName>
        <fullName evidence="5 10">Phosphoenolpyruvate carboxylase</fullName>
        <shortName evidence="10">PEPC</shortName>
        <shortName evidence="10">PEPCase</shortName>
        <ecNumber evidence="4 10">4.1.1.31</ecNumber>
    </recommendedName>
</protein>
<evidence type="ECO:0000256" key="3">
    <source>
        <dbReference type="ARBA" id="ARBA00008346"/>
    </source>
</evidence>
<dbReference type="GO" id="GO:0005829">
    <property type="term" value="C:cytosol"/>
    <property type="evidence" value="ECO:0007669"/>
    <property type="project" value="TreeGrafter"/>
</dbReference>
<dbReference type="GO" id="GO:0015977">
    <property type="term" value="P:carbon fixation"/>
    <property type="evidence" value="ECO:0007669"/>
    <property type="project" value="UniProtKB-UniRule"/>
</dbReference>
<comment type="cofactor">
    <cofactor evidence="1 10">
        <name>Mg(2+)</name>
        <dbReference type="ChEBI" id="CHEBI:18420"/>
    </cofactor>
</comment>
<dbReference type="InterPro" id="IPR022805">
    <property type="entry name" value="PEP_COase_bac/pln-type"/>
</dbReference>
<dbReference type="PANTHER" id="PTHR30523:SF6">
    <property type="entry name" value="PHOSPHOENOLPYRUVATE CARBOXYLASE"/>
    <property type="match status" value="1"/>
</dbReference>
<comment type="catalytic activity">
    <reaction evidence="9 10">
        <text>oxaloacetate + phosphate = phosphoenolpyruvate + hydrogencarbonate</text>
        <dbReference type="Rhea" id="RHEA:28370"/>
        <dbReference type="ChEBI" id="CHEBI:16452"/>
        <dbReference type="ChEBI" id="CHEBI:17544"/>
        <dbReference type="ChEBI" id="CHEBI:43474"/>
        <dbReference type="ChEBI" id="CHEBI:58702"/>
        <dbReference type="EC" id="4.1.1.31"/>
    </reaction>
</comment>
<reference evidence="13 14" key="1">
    <citation type="submission" date="2014-08" db="EMBL/GenBank/DDBJ databases">
        <title>Complete genome sequence of Corynebacterium phocae M408/89/1(T)(=DSM 44612(T)), isolated from the common seal (Phoca vitulina).</title>
        <authorList>
            <person name="Ruckert C."/>
            <person name="Albersmeier A."/>
            <person name="Winkler A."/>
            <person name="Kalinowski J."/>
        </authorList>
    </citation>
    <scope>NUCLEOTIDE SEQUENCE [LARGE SCALE GENOMIC DNA]</scope>
    <source>
        <strain evidence="13 14">M408/89/1</strain>
    </source>
</reference>
<sequence length="894" mass="100164">MSTATQTAEVDQVRQDIRLLGRILGEVIAKQEGQEIFELVETARTTAFAIARREKDAEALLDLFRERPVAETNLVARSFTFFALLANLAEDLDDEKHGDFVTLDSTFDKLKDKGVSAQQANEVISGALVSPVLTAHPTETRRRSIFDAQKHIKELIKATRREGVTPEIERQLTLRITLLWQTGLIRVSRPSLEDEIKVGLRYYQLSLLEEIPALNLTVRRKYRETFDQEVDSAAMVRPGSWIGGDHDGNPYVDGEKVAHATTQAALVALSYYERELHELERELSLTQRHSEPTAELVALADASNNTNALRLDEPYRRAIFGIRARIQATLDRAKGKVKKKIKAAPYNQPEELLADLAVIDHSLRAAKDDIIADDRLLKIRAAVKTFGFHLHSLDLRQNSESFENVLTEIFALNGYTDDYRGLGEEEKIALLQEELETKRPLLFPRGSKWREQLSADTEKELGIFEAAAKAVSQFGRAAVPHCIISMTGSVSDILEPMVLLKEYGMDEVDLVPLFETIDDLEAGASILDKLWNVPVYREHLTRRGNKQEVMLGYSDSNKDGGYLQANWALYDAELDLVEVCRAHGVELRLFHGRGGAVGRGGGPTYDALLAQPAGAVSGSVRITEQGEVISAQYGSPETARHHLQSFVAGVLEASLLDTEPMKDTERAYAVMRELSALSAERYQELVGDPGFIDYFTQSTPLAEIGELNIGSRPAARKQTKAISDLRAIPWVLSWSQQRTNVPGWFGVGSALSKWAGEDESRWDELRALYSEWPFFRTVLSNMAQVMSKAEISLARLYADLVDDQEVAGRIYELIREEFQLTRNAYLRITGFEGLAGDNQRQARSLKRRYPYLLPLNVIQAEMLRRYREGDDSFVVANTIRVTMNGLATALRNAG</sequence>
<dbReference type="RefSeq" id="WP_075735413.1">
    <property type="nucleotide sequence ID" value="NZ_CP009249.1"/>
</dbReference>
<dbReference type="NCBIfam" id="NF000584">
    <property type="entry name" value="PRK00009.1"/>
    <property type="match status" value="1"/>
</dbReference>
<evidence type="ECO:0000256" key="10">
    <source>
        <dbReference type="HAMAP-Rule" id="MF_00595"/>
    </source>
</evidence>
<proteinExistence type="inferred from homology"/>
<dbReference type="SUPFAM" id="SSF51621">
    <property type="entry name" value="Phosphoenolpyruvate/pyruvate domain"/>
    <property type="match status" value="1"/>
</dbReference>
<gene>
    <name evidence="10" type="primary">ppc</name>
    <name evidence="13" type="ORF">CPHO_09935</name>
</gene>
<dbReference type="GO" id="GO:0006107">
    <property type="term" value="P:oxaloacetate metabolic process"/>
    <property type="evidence" value="ECO:0007669"/>
    <property type="project" value="UniProtKB-UniRule"/>
</dbReference>
<dbReference type="EMBL" id="CP009249">
    <property type="protein sequence ID" value="APT93155.1"/>
    <property type="molecule type" value="Genomic_DNA"/>
</dbReference>
<keyword evidence="14" id="KW-1185">Reference proteome</keyword>
<dbReference type="PROSITE" id="PS00393">
    <property type="entry name" value="PEPCASE_2"/>
    <property type="match status" value="1"/>
</dbReference>
<dbReference type="InterPro" id="IPR018129">
    <property type="entry name" value="PEP_COase_Lys_AS"/>
</dbReference>
<keyword evidence="13" id="KW-0670">Pyruvate</keyword>
<dbReference type="Pfam" id="PF00311">
    <property type="entry name" value="PEPcase"/>
    <property type="match status" value="1"/>
</dbReference>
<evidence type="ECO:0000256" key="4">
    <source>
        <dbReference type="ARBA" id="ARBA00012305"/>
    </source>
</evidence>
<dbReference type="AlphaFoldDB" id="A0A1L7D4V8"/>
<keyword evidence="8 10" id="KW-0120">Carbon dioxide fixation</keyword>
<dbReference type="PANTHER" id="PTHR30523">
    <property type="entry name" value="PHOSPHOENOLPYRUVATE CARBOXYLASE"/>
    <property type="match status" value="1"/>
</dbReference>
<dbReference type="EC" id="4.1.1.31" evidence="4 10"/>
<evidence type="ECO:0000256" key="5">
    <source>
        <dbReference type="ARBA" id="ARBA00022419"/>
    </source>
</evidence>
<evidence type="ECO:0000256" key="9">
    <source>
        <dbReference type="ARBA" id="ARBA00048995"/>
    </source>
</evidence>
<comment type="similarity">
    <text evidence="3 10">Belongs to the PEPCase type 1 family.</text>
</comment>